<feature type="region of interest" description="Disordered" evidence="1">
    <location>
        <begin position="38"/>
        <end position="59"/>
    </location>
</feature>
<reference evidence="4" key="2">
    <citation type="submission" date="2023-07" db="EMBL/GenBank/DDBJ databases">
        <authorList>
            <consortium name="Lawrence Berkeley National Laboratory"/>
            <person name="Haridas S."/>
            <person name="Hensen N."/>
            <person name="Bonometti L."/>
            <person name="Westerberg I."/>
            <person name="Brannstrom I.O."/>
            <person name="Guillou S."/>
            <person name="Cros-Aarteil S."/>
            <person name="Calhoun S."/>
            <person name="Kuo A."/>
            <person name="Mondo S."/>
            <person name="Pangilinan J."/>
            <person name="Riley R."/>
            <person name="LaButti K."/>
            <person name="Andreopoulos B."/>
            <person name="Lipzen A."/>
            <person name="Chen C."/>
            <person name="Yanf M."/>
            <person name="Daum C."/>
            <person name="Ng V."/>
            <person name="Clum A."/>
            <person name="Steindorff A."/>
            <person name="Ohm R."/>
            <person name="Martin F."/>
            <person name="Silar P."/>
            <person name="Natvig D."/>
            <person name="Lalanne C."/>
            <person name="Gautier V."/>
            <person name="Ament-velasquez S.L."/>
            <person name="Kruys A."/>
            <person name="Hutchinson M.I."/>
            <person name="Powell A.J."/>
            <person name="Barry K."/>
            <person name="Miller A.N."/>
            <person name="Grigoriev I.V."/>
            <person name="Debuchy R."/>
            <person name="Gladieux P."/>
            <person name="Thoren M.H."/>
            <person name="Johannesson H."/>
        </authorList>
    </citation>
    <scope>NUCLEOTIDE SEQUENCE</scope>
    <source>
        <strain evidence="4">FGSC 1904</strain>
    </source>
</reference>
<keyword evidence="2" id="KW-0812">Transmembrane</keyword>
<dbReference type="EMBL" id="JAUTDP010000002">
    <property type="protein sequence ID" value="KAK3402179.1"/>
    <property type="molecule type" value="Genomic_DNA"/>
</dbReference>
<feature type="transmembrane region" description="Helical" evidence="2">
    <location>
        <begin position="105"/>
        <end position="122"/>
    </location>
</feature>
<feature type="transmembrane region" description="Helical" evidence="2">
    <location>
        <begin position="71"/>
        <end position="93"/>
    </location>
</feature>
<evidence type="ECO:0000256" key="2">
    <source>
        <dbReference type="SAM" id="Phobius"/>
    </source>
</evidence>
<evidence type="ECO:0000313" key="4">
    <source>
        <dbReference type="EMBL" id="KAK3402179.1"/>
    </source>
</evidence>
<reference evidence="4" key="1">
    <citation type="journal article" date="2023" name="Mol. Phylogenet. Evol.">
        <title>Genome-scale phylogeny and comparative genomics of the fungal order Sordariales.</title>
        <authorList>
            <person name="Hensen N."/>
            <person name="Bonometti L."/>
            <person name="Westerberg I."/>
            <person name="Brannstrom I.O."/>
            <person name="Guillou S."/>
            <person name="Cros-Aarteil S."/>
            <person name="Calhoun S."/>
            <person name="Haridas S."/>
            <person name="Kuo A."/>
            <person name="Mondo S."/>
            <person name="Pangilinan J."/>
            <person name="Riley R."/>
            <person name="LaButti K."/>
            <person name="Andreopoulos B."/>
            <person name="Lipzen A."/>
            <person name="Chen C."/>
            <person name="Yan M."/>
            <person name="Daum C."/>
            <person name="Ng V."/>
            <person name="Clum A."/>
            <person name="Steindorff A."/>
            <person name="Ohm R.A."/>
            <person name="Martin F."/>
            <person name="Silar P."/>
            <person name="Natvig D.O."/>
            <person name="Lalanne C."/>
            <person name="Gautier V."/>
            <person name="Ament-Velasquez S.L."/>
            <person name="Kruys A."/>
            <person name="Hutchinson M.I."/>
            <person name="Powell A.J."/>
            <person name="Barry K."/>
            <person name="Miller A.N."/>
            <person name="Grigoriev I.V."/>
            <person name="Debuchy R."/>
            <person name="Gladieux P."/>
            <person name="Hiltunen Thoren M."/>
            <person name="Johannesson H."/>
        </authorList>
    </citation>
    <scope>NUCLEOTIDE SEQUENCE</scope>
    <source>
        <strain evidence="4">FGSC 1904</strain>
    </source>
</reference>
<feature type="compositionally biased region" description="Low complexity" evidence="1">
    <location>
        <begin position="38"/>
        <end position="54"/>
    </location>
</feature>
<sequence length="176" mass="18902">MPPGLPPSHLPLLLHLLIETPASLSFLLRPESQLPLLSYSSSSSSSSTRSSTSRATEITKITQRESTEARLILCNFGGLLLAVNLVVAYLLFGLGGIPDEVKGEVVRGVTGCLSVYHLFPMWRAWKRMKMAKQAPGKGEKGKAVDETEKTLGGPLIHFLVHLLVGMLMGGVGLGLL</sequence>
<keyword evidence="3" id="KW-0732">Signal</keyword>
<dbReference type="Proteomes" id="UP001281003">
    <property type="component" value="Unassembled WGS sequence"/>
</dbReference>
<keyword evidence="2" id="KW-1133">Transmembrane helix</keyword>
<organism evidence="4 5">
    <name type="scientific">Sordaria brevicollis</name>
    <dbReference type="NCBI Taxonomy" id="83679"/>
    <lineage>
        <taxon>Eukaryota</taxon>
        <taxon>Fungi</taxon>
        <taxon>Dikarya</taxon>
        <taxon>Ascomycota</taxon>
        <taxon>Pezizomycotina</taxon>
        <taxon>Sordariomycetes</taxon>
        <taxon>Sordariomycetidae</taxon>
        <taxon>Sordariales</taxon>
        <taxon>Sordariaceae</taxon>
        <taxon>Sordaria</taxon>
    </lineage>
</organism>
<feature type="chain" id="PRO_5041992154" evidence="3">
    <location>
        <begin position="26"/>
        <end position="176"/>
    </location>
</feature>
<comment type="caution">
    <text evidence="4">The sequence shown here is derived from an EMBL/GenBank/DDBJ whole genome shotgun (WGS) entry which is preliminary data.</text>
</comment>
<evidence type="ECO:0000256" key="3">
    <source>
        <dbReference type="SAM" id="SignalP"/>
    </source>
</evidence>
<evidence type="ECO:0000256" key="1">
    <source>
        <dbReference type="SAM" id="MobiDB-lite"/>
    </source>
</evidence>
<proteinExistence type="predicted"/>
<feature type="transmembrane region" description="Helical" evidence="2">
    <location>
        <begin position="155"/>
        <end position="175"/>
    </location>
</feature>
<protein>
    <submittedName>
        <fullName evidence="4">Uncharacterized protein</fullName>
    </submittedName>
</protein>
<keyword evidence="5" id="KW-1185">Reference proteome</keyword>
<name>A0AAE0PLZ7_SORBR</name>
<evidence type="ECO:0000313" key="5">
    <source>
        <dbReference type="Proteomes" id="UP001281003"/>
    </source>
</evidence>
<feature type="signal peptide" evidence="3">
    <location>
        <begin position="1"/>
        <end position="25"/>
    </location>
</feature>
<accession>A0AAE0PLZ7</accession>
<keyword evidence="2" id="KW-0472">Membrane</keyword>
<gene>
    <name evidence="4" type="ORF">B0T20DRAFT_467093</name>
</gene>
<dbReference type="AlphaFoldDB" id="A0AAE0PLZ7"/>